<dbReference type="InterPro" id="IPR016088">
    <property type="entry name" value="Chalcone_isomerase_3-sand"/>
</dbReference>
<organism evidence="1">
    <name type="scientific">Chromera velia CCMP2878</name>
    <dbReference type="NCBI Taxonomy" id="1169474"/>
    <lineage>
        <taxon>Eukaryota</taxon>
        <taxon>Sar</taxon>
        <taxon>Alveolata</taxon>
        <taxon>Colpodellida</taxon>
        <taxon>Chromeraceae</taxon>
        <taxon>Chromera</taxon>
    </lineage>
</organism>
<dbReference type="InterPro" id="IPR036298">
    <property type="entry name" value="Chalcone_isomerase_sf"/>
</dbReference>
<protein>
    <recommendedName>
        <fullName evidence="2">Chalcone isomerase domain-containing protein</fullName>
    </recommendedName>
</protein>
<dbReference type="Gene3D" id="3.50.70.10">
    <property type="match status" value="1"/>
</dbReference>
<dbReference type="EMBL" id="CDMZ01000540">
    <property type="protein sequence ID" value="CEM16519.1"/>
    <property type="molecule type" value="Genomic_DNA"/>
</dbReference>
<proteinExistence type="predicted"/>
<accession>A0A0G4FPX8</accession>
<name>A0A0G4FPX8_9ALVE</name>
<gene>
    <name evidence="1" type="ORF">Cvel_18173</name>
</gene>
<dbReference type="SUPFAM" id="SSF54626">
    <property type="entry name" value="Chalcone isomerase"/>
    <property type="match status" value="1"/>
</dbReference>
<dbReference type="VEuPathDB" id="CryptoDB:Cvel_18173"/>
<reference evidence="1" key="1">
    <citation type="submission" date="2014-11" db="EMBL/GenBank/DDBJ databases">
        <authorList>
            <person name="Otto D Thomas"/>
            <person name="Naeem Raeece"/>
        </authorList>
    </citation>
    <scope>NUCLEOTIDE SEQUENCE</scope>
</reference>
<dbReference type="PhylomeDB" id="A0A0G4FPX8"/>
<dbReference type="GO" id="GO:0016872">
    <property type="term" value="F:intramolecular lyase activity"/>
    <property type="evidence" value="ECO:0007669"/>
    <property type="project" value="InterPro"/>
</dbReference>
<sequence>MWRGRLRLRPSPFQGSLAAGAVVCSFGFCTSGQWGFSFPAKDRQNSSVWGAFRSLVRPYPVALCEAGKETGQEGVKDEVLGVVFPRKLSVMTAAWQKPVEHVYVGSAPRCMQDACWFPPARAYSLGLYLKDEALKEADAKSADRNATTFFDDSVEKSLHFVFVSKKDSTHIKDGFERSLGKFLAKGEETASKQLQQFVAIIKRLEFRMGAELTVTFVPSPDHPKTIVMFKPSPEGEQTVMGNIEGNALRVAFHKLYLLPGEKGTYKYPSMTKKFIADLEAGSPK</sequence>
<evidence type="ECO:0008006" key="2">
    <source>
        <dbReference type="Google" id="ProtNLM"/>
    </source>
</evidence>
<dbReference type="AlphaFoldDB" id="A0A0G4FPX8"/>
<evidence type="ECO:0000313" key="1">
    <source>
        <dbReference type="EMBL" id="CEM16519.1"/>
    </source>
</evidence>